<dbReference type="AlphaFoldDB" id="A0A1Y4N510"/>
<organism evidence="1 2">
    <name type="scientific">Anaerotruncus colihominis</name>
    <dbReference type="NCBI Taxonomy" id="169435"/>
    <lineage>
        <taxon>Bacteria</taxon>
        <taxon>Bacillati</taxon>
        <taxon>Bacillota</taxon>
        <taxon>Clostridia</taxon>
        <taxon>Eubacteriales</taxon>
        <taxon>Oscillospiraceae</taxon>
        <taxon>Anaerotruncus</taxon>
    </lineage>
</organism>
<dbReference type="Proteomes" id="UP000196386">
    <property type="component" value="Unassembled WGS sequence"/>
</dbReference>
<name>A0A1Y4N510_9FIRM</name>
<evidence type="ECO:0000313" key="1">
    <source>
        <dbReference type="EMBL" id="OUP70691.1"/>
    </source>
</evidence>
<gene>
    <name evidence="1" type="ORF">B5F11_04400</name>
</gene>
<reference evidence="2" key="1">
    <citation type="submission" date="2017-04" db="EMBL/GenBank/DDBJ databases">
        <title>Function of individual gut microbiota members based on whole genome sequencing of pure cultures obtained from chicken caecum.</title>
        <authorList>
            <person name="Medvecky M."/>
            <person name="Cejkova D."/>
            <person name="Polansky O."/>
            <person name="Karasova D."/>
            <person name="Kubasova T."/>
            <person name="Cizek A."/>
            <person name="Rychlik I."/>
        </authorList>
    </citation>
    <scope>NUCLEOTIDE SEQUENCE [LARGE SCALE GENOMIC DNA]</scope>
    <source>
        <strain evidence="2">An175</strain>
    </source>
</reference>
<dbReference type="EMBL" id="NFKP01000003">
    <property type="protein sequence ID" value="OUP70691.1"/>
    <property type="molecule type" value="Genomic_DNA"/>
</dbReference>
<sequence>MVKWHKLFAVFAIFLALIVGGFSVYEMANYMAEYKDFEVYVTLAARASLQQSQDLYLMWDQSESLSDVTNEATRHAVISDTARDKIDALDDAELRGRVLDYCDQIENLARSAGITEYNPALGDPKQNDSDIYYYLQTLRANAAKQNANYNPMQFGLSYVDEEVLQILFQDNLERLITVNYTGDENNSGNFMLNRVNFRGATVTVGLPRVIDLTGSSDEDEWAYEELFGVYRGSSTQAGNSLDYGSGLLYDRFSDFVIQFDLQFSGAGWHNMRSVIGGVQDPDDDNQLLAKPNSWGRTYTVQFPGGASQTYWSIGLPWIEYSTRYTFMN</sequence>
<protein>
    <submittedName>
        <fullName evidence="1">Uncharacterized protein</fullName>
    </submittedName>
</protein>
<evidence type="ECO:0000313" key="2">
    <source>
        <dbReference type="Proteomes" id="UP000196386"/>
    </source>
</evidence>
<comment type="caution">
    <text evidence="1">The sequence shown here is derived from an EMBL/GenBank/DDBJ whole genome shotgun (WGS) entry which is preliminary data.</text>
</comment>
<accession>A0A1Y4N510</accession>
<dbReference type="RefSeq" id="WP_087299896.1">
    <property type="nucleotide sequence ID" value="NZ_NFKP01000003.1"/>
</dbReference>
<proteinExistence type="predicted"/>